<feature type="domain" description="VTT" evidence="7">
    <location>
        <begin position="40"/>
        <end position="169"/>
    </location>
</feature>
<evidence type="ECO:0000256" key="1">
    <source>
        <dbReference type="ARBA" id="ARBA00004651"/>
    </source>
</evidence>
<dbReference type="OrthoDB" id="9813426at2"/>
<dbReference type="EMBL" id="NPDZ01000017">
    <property type="protein sequence ID" value="PJZ71889.1"/>
    <property type="molecule type" value="Genomic_DNA"/>
</dbReference>
<protein>
    <recommendedName>
        <fullName evidence="7">VTT domain-containing protein</fullName>
    </recommendedName>
</protein>
<evidence type="ECO:0000256" key="3">
    <source>
        <dbReference type="ARBA" id="ARBA00022692"/>
    </source>
</evidence>
<dbReference type="AlphaFoldDB" id="A0A2M9ZIK6"/>
<organism evidence="9 11">
    <name type="scientific">Leptospira perolatii</name>
    <dbReference type="NCBI Taxonomy" id="2023191"/>
    <lineage>
        <taxon>Bacteria</taxon>
        <taxon>Pseudomonadati</taxon>
        <taxon>Spirochaetota</taxon>
        <taxon>Spirochaetia</taxon>
        <taxon>Leptospirales</taxon>
        <taxon>Leptospiraceae</taxon>
        <taxon>Leptospira</taxon>
    </lineage>
</organism>
<evidence type="ECO:0000259" key="7">
    <source>
        <dbReference type="Pfam" id="PF09335"/>
    </source>
</evidence>
<feature type="transmembrane region" description="Helical" evidence="6">
    <location>
        <begin position="12"/>
        <end position="30"/>
    </location>
</feature>
<comment type="subcellular location">
    <subcellularLocation>
        <location evidence="1">Cell membrane</location>
        <topology evidence="1">Multi-pass membrane protein</topology>
    </subcellularLocation>
</comment>
<evidence type="ECO:0000256" key="4">
    <source>
        <dbReference type="ARBA" id="ARBA00022989"/>
    </source>
</evidence>
<evidence type="ECO:0000313" key="10">
    <source>
        <dbReference type="Proteomes" id="UP000231962"/>
    </source>
</evidence>
<proteinExistence type="predicted"/>
<sequence>MDGFESYLQNLLDSVAALPPLLLWFFFAFSNFAENVFPPWPGDTVTVFGGFLVARENSGFGILALVTSTFFGNLAGAWVMYSFGNRFLHWLKHKDFPFKSELYDEEAIHKTLNWFSRNSVLVVIFSRFSAGIRFFVSIVAGMVHMRPIAFFSYFSLAVLLWCGLLIYAGFYLGSNWEKVLEFLNLYNKIITFLLIAAGLIFVAYRWKTYRVSEKNKQKEN</sequence>
<dbReference type="InterPro" id="IPR051311">
    <property type="entry name" value="DedA_domain"/>
</dbReference>
<dbReference type="PANTHER" id="PTHR42709">
    <property type="entry name" value="ALKALINE PHOSPHATASE LIKE PROTEIN"/>
    <property type="match status" value="1"/>
</dbReference>
<feature type="transmembrane region" description="Helical" evidence="6">
    <location>
        <begin position="60"/>
        <end position="81"/>
    </location>
</feature>
<evidence type="ECO:0000313" key="8">
    <source>
        <dbReference type="EMBL" id="PJZ68559.1"/>
    </source>
</evidence>
<keyword evidence="3 6" id="KW-0812">Transmembrane</keyword>
<evidence type="ECO:0000313" key="11">
    <source>
        <dbReference type="Proteomes" id="UP000231990"/>
    </source>
</evidence>
<reference evidence="10 11" key="1">
    <citation type="submission" date="2017-07" db="EMBL/GenBank/DDBJ databases">
        <title>Leptospira spp. isolated from tropical soils.</title>
        <authorList>
            <person name="Thibeaux R."/>
            <person name="Iraola G."/>
            <person name="Ferres I."/>
            <person name="Bierque E."/>
            <person name="Girault D."/>
            <person name="Soupe-Gilbert M.-E."/>
            <person name="Picardeau M."/>
            <person name="Goarant C."/>
        </authorList>
    </citation>
    <scope>NUCLEOTIDE SEQUENCE [LARGE SCALE GENOMIC DNA]</scope>
    <source>
        <strain evidence="9 11">FH1-B-B1</strain>
        <strain evidence="8 10">FH1-B-C1</strain>
    </source>
</reference>
<keyword evidence="10" id="KW-1185">Reference proteome</keyword>
<keyword evidence="4 6" id="KW-1133">Transmembrane helix</keyword>
<feature type="transmembrane region" description="Helical" evidence="6">
    <location>
        <begin position="185"/>
        <end position="206"/>
    </location>
</feature>
<dbReference type="Pfam" id="PF09335">
    <property type="entry name" value="VTT_dom"/>
    <property type="match status" value="1"/>
</dbReference>
<comment type="caution">
    <text evidence="9">The sequence shown here is derived from an EMBL/GenBank/DDBJ whole genome shotgun (WGS) entry which is preliminary data.</text>
</comment>
<keyword evidence="5 6" id="KW-0472">Membrane</keyword>
<evidence type="ECO:0000256" key="6">
    <source>
        <dbReference type="SAM" id="Phobius"/>
    </source>
</evidence>
<feature type="transmembrane region" description="Helical" evidence="6">
    <location>
        <begin position="150"/>
        <end position="173"/>
    </location>
</feature>
<dbReference type="PANTHER" id="PTHR42709:SF6">
    <property type="entry name" value="UNDECAPRENYL PHOSPHATE TRANSPORTER A"/>
    <property type="match status" value="1"/>
</dbReference>
<keyword evidence="2" id="KW-1003">Cell membrane</keyword>
<name>A0A2M9ZIK6_9LEPT</name>
<dbReference type="EMBL" id="NPDY01000020">
    <property type="protein sequence ID" value="PJZ68559.1"/>
    <property type="molecule type" value="Genomic_DNA"/>
</dbReference>
<gene>
    <name evidence="8" type="ORF">CH360_15705</name>
    <name evidence="9" type="ORF">CH373_17245</name>
</gene>
<dbReference type="Proteomes" id="UP000231962">
    <property type="component" value="Unassembled WGS sequence"/>
</dbReference>
<dbReference type="Proteomes" id="UP000231990">
    <property type="component" value="Unassembled WGS sequence"/>
</dbReference>
<accession>A0A2M9ZIK6</accession>
<dbReference type="RefSeq" id="WP_100715025.1">
    <property type="nucleotide sequence ID" value="NZ_NPDY01000020.1"/>
</dbReference>
<evidence type="ECO:0000256" key="2">
    <source>
        <dbReference type="ARBA" id="ARBA00022475"/>
    </source>
</evidence>
<dbReference type="GO" id="GO:0005886">
    <property type="term" value="C:plasma membrane"/>
    <property type="evidence" value="ECO:0007669"/>
    <property type="project" value="UniProtKB-SubCell"/>
</dbReference>
<evidence type="ECO:0000256" key="5">
    <source>
        <dbReference type="ARBA" id="ARBA00023136"/>
    </source>
</evidence>
<feature type="transmembrane region" description="Helical" evidence="6">
    <location>
        <begin position="120"/>
        <end position="143"/>
    </location>
</feature>
<dbReference type="InterPro" id="IPR032816">
    <property type="entry name" value="VTT_dom"/>
</dbReference>
<evidence type="ECO:0000313" key="9">
    <source>
        <dbReference type="EMBL" id="PJZ71889.1"/>
    </source>
</evidence>